<keyword evidence="5" id="KW-0378">Hydrolase</keyword>
<dbReference type="Pfam" id="PF07167">
    <property type="entry name" value="PhaC_N"/>
    <property type="match status" value="1"/>
</dbReference>
<evidence type="ECO:0000256" key="2">
    <source>
        <dbReference type="ARBA" id="ARBA00023315"/>
    </source>
</evidence>
<evidence type="ECO:0000313" key="6">
    <source>
        <dbReference type="Proteomes" id="UP000690515"/>
    </source>
</evidence>
<evidence type="ECO:0000256" key="1">
    <source>
        <dbReference type="ARBA" id="ARBA00022679"/>
    </source>
</evidence>
<comment type="caution">
    <text evidence="5">The sequence shown here is derived from an EMBL/GenBank/DDBJ whole genome shotgun (WGS) entry which is preliminary data.</text>
</comment>
<sequence length="602" mass="67917">MKNEAAINDISQRIEVLRETIQRLEKTDRRAAERLKKTLQNELGAEHQPSKTNGRSNPDHAAMGTPIVRLHSKDLFSTAGTIVKQAVSHPKAGLKQLLEFGKDMSQVILGTSEFLPKRNDRRFSDPTWLENPVYRRYMQAYFAWYKHLNDWVDDAEFDNDDSRRAKFIISLFAEAIAPSNSLINPAVIKRFFETGGLSLEKGLLHLLDDIRHNGGMPAQVDKSAFSVGKNIATSEGNVVFRCDILELIQYKPTTEKVFKIPLFIIPPQINKFYAFDLSPEKSFIRFCNSIGLQVFIVSWRNPTPEHRNWGLDQYILGLSEAVHVIHEIAEVDTINILGACSGGLTSVLLSSYLQSMDKPIINSITQLVSIIDTQVNSDIALFVTEKTLETAKQTSAAKGVLEGRDMARAFAWMRPTDLIWNYWVNNYLLGKEPPAFDILYWNNDSTRLPAKLHAEFIDIYKENSLIHPNSLKIAGQPVDANALKQDVFAVAGLTDHITLWDACYRSTLLLGGQCEFVLSNSGHIQSILNPPGNPKAHFFTNKAHAEEPSDWYQGATRNNGSWWEHWQKWIIAHSGEQKDAPPCLGNEQYPPLEPAPGLYVHD</sequence>
<protein>
    <submittedName>
        <fullName evidence="5">Alpha/beta fold hydrolase</fullName>
    </submittedName>
</protein>
<name>A0ABS5ZFV2_9GAMM</name>
<dbReference type="InterPro" id="IPR029058">
    <property type="entry name" value="AB_hydrolase_fold"/>
</dbReference>
<organism evidence="5 6">
    <name type="scientific">Zooshikella harenae</name>
    <dbReference type="NCBI Taxonomy" id="2827238"/>
    <lineage>
        <taxon>Bacteria</taxon>
        <taxon>Pseudomonadati</taxon>
        <taxon>Pseudomonadota</taxon>
        <taxon>Gammaproteobacteria</taxon>
        <taxon>Oceanospirillales</taxon>
        <taxon>Zooshikellaceae</taxon>
        <taxon>Zooshikella</taxon>
    </lineage>
</organism>
<keyword evidence="6" id="KW-1185">Reference proteome</keyword>
<evidence type="ECO:0000313" key="5">
    <source>
        <dbReference type="EMBL" id="MBU2712855.1"/>
    </source>
</evidence>
<evidence type="ECO:0000259" key="4">
    <source>
        <dbReference type="Pfam" id="PF07167"/>
    </source>
</evidence>
<keyword evidence="1" id="KW-0808">Transferase</keyword>
<dbReference type="GO" id="GO:0016787">
    <property type="term" value="F:hydrolase activity"/>
    <property type="evidence" value="ECO:0007669"/>
    <property type="project" value="UniProtKB-KW"/>
</dbReference>
<feature type="domain" description="Poly-beta-hydroxybutyrate polymerase N-terminal" evidence="4">
    <location>
        <begin position="119"/>
        <end position="287"/>
    </location>
</feature>
<dbReference type="PANTHER" id="PTHR36837">
    <property type="entry name" value="POLY(3-HYDROXYALKANOATE) POLYMERASE SUBUNIT PHAC"/>
    <property type="match status" value="1"/>
</dbReference>
<keyword evidence="2" id="KW-0012">Acyltransferase</keyword>
<dbReference type="Proteomes" id="UP000690515">
    <property type="component" value="Unassembled WGS sequence"/>
</dbReference>
<dbReference type="SUPFAM" id="SSF53474">
    <property type="entry name" value="alpha/beta-Hydrolases"/>
    <property type="match status" value="1"/>
</dbReference>
<reference evidence="5 6" key="1">
    <citation type="submission" date="2021-04" db="EMBL/GenBank/DDBJ databases">
        <authorList>
            <person name="Pira H."/>
            <person name="Risdian C."/>
            <person name="Wink J."/>
        </authorList>
    </citation>
    <scope>NUCLEOTIDE SEQUENCE [LARGE SCALE GENOMIC DNA]</scope>
    <source>
        <strain evidence="5 6">WH53</strain>
    </source>
</reference>
<dbReference type="RefSeq" id="WP_215821078.1">
    <property type="nucleotide sequence ID" value="NZ_JAGSOY010000051.1"/>
</dbReference>
<evidence type="ECO:0000256" key="3">
    <source>
        <dbReference type="SAM" id="MobiDB-lite"/>
    </source>
</evidence>
<proteinExistence type="predicted"/>
<dbReference type="InterPro" id="IPR051321">
    <property type="entry name" value="PHA/PHB_synthase"/>
</dbReference>
<accession>A0ABS5ZFV2</accession>
<dbReference type="InterPro" id="IPR010941">
    <property type="entry name" value="PhaC_N"/>
</dbReference>
<dbReference type="EMBL" id="JAGSOY010000051">
    <property type="protein sequence ID" value="MBU2712855.1"/>
    <property type="molecule type" value="Genomic_DNA"/>
</dbReference>
<dbReference type="PANTHER" id="PTHR36837:SF5">
    <property type="entry name" value="POLY-3-HYDROXYBUTYRATE SYNTHASE"/>
    <property type="match status" value="1"/>
</dbReference>
<feature type="region of interest" description="Disordered" evidence="3">
    <location>
        <begin position="39"/>
        <end position="63"/>
    </location>
</feature>
<gene>
    <name evidence="5" type="ORF">KCG35_17440</name>
</gene>